<keyword evidence="1" id="KW-0812">Transmembrane</keyword>
<feature type="transmembrane region" description="Helical" evidence="1">
    <location>
        <begin position="142"/>
        <end position="161"/>
    </location>
</feature>
<dbReference type="Proteomes" id="UP000823775">
    <property type="component" value="Unassembled WGS sequence"/>
</dbReference>
<keyword evidence="1" id="KW-1133">Transmembrane helix</keyword>
<dbReference type="EMBL" id="JACEIK010003466">
    <property type="protein sequence ID" value="MCD9641817.1"/>
    <property type="molecule type" value="Genomic_DNA"/>
</dbReference>
<sequence length="236" mass="26650">MSTSRRNSKGKALVVHTATQNLSSDEAQHIAHIRFGLARMEEYYVSFKEKRSIHAETQFEVKSFRNDFPDIYYQIDMRNWGPSTIPVDPYFSELVWEFYASYKVPIEVAILVSCVMDHTYINVGEIIADQFKRKAKRQATPLLYPNIMSMLYLCASCPLFWPLDKTMKAEGVITLDTRTNKDALASKRPKGIGDMINPPPSMFSSTTIGSSQPTAVTASPPNDLLKIAQMAQAHES</sequence>
<comment type="caution">
    <text evidence="2">The sequence shown here is derived from an EMBL/GenBank/DDBJ whole genome shotgun (WGS) entry which is preliminary data.</text>
</comment>
<evidence type="ECO:0000313" key="2">
    <source>
        <dbReference type="EMBL" id="MCD9641817.1"/>
    </source>
</evidence>
<accession>A0ABS8V611</accession>
<keyword evidence="1" id="KW-0472">Membrane</keyword>
<reference evidence="2 3" key="1">
    <citation type="journal article" date="2021" name="BMC Genomics">
        <title>Datura genome reveals duplications of psychoactive alkaloid biosynthetic genes and high mutation rate following tissue culture.</title>
        <authorList>
            <person name="Rajewski A."/>
            <person name="Carter-House D."/>
            <person name="Stajich J."/>
            <person name="Litt A."/>
        </authorList>
    </citation>
    <scope>NUCLEOTIDE SEQUENCE [LARGE SCALE GENOMIC DNA]</scope>
    <source>
        <strain evidence="2">AR-01</strain>
    </source>
</reference>
<organism evidence="2 3">
    <name type="scientific">Datura stramonium</name>
    <name type="common">Jimsonweed</name>
    <name type="synonym">Common thornapple</name>
    <dbReference type="NCBI Taxonomy" id="4076"/>
    <lineage>
        <taxon>Eukaryota</taxon>
        <taxon>Viridiplantae</taxon>
        <taxon>Streptophyta</taxon>
        <taxon>Embryophyta</taxon>
        <taxon>Tracheophyta</taxon>
        <taxon>Spermatophyta</taxon>
        <taxon>Magnoliopsida</taxon>
        <taxon>eudicotyledons</taxon>
        <taxon>Gunneridae</taxon>
        <taxon>Pentapetalae</taxon>
        <taxon>asterids</taxon>
        <taxon>lamiids</taxon>
        <taxon>Solanales</taxon>
        <taxon>Solanaceae</taxon>
        <taxon>Solanoideae</taxon>
        <taxon>Datureae</taxon>
        <taxon>Datura</taxon>
    </lineage>
</organism>
<evidence type="ECO:0000256" key="1">
    <source>
        <dbReference type="SAM" id="Phobius"/>
    </source>
</evidence>
<evidence type="ECO:0000313" key="3">
    <source>
        <dbReference type="Proteomes" id="UP000823775"/>
    </source>
</evidence>
<gene>
    <name evidence="2" type="ORF">HAX54_028262</name>
</gene>
<protein>
    <submittedName>
        <fullName evidence="2">Uncharacterized protein</fullName>
    </submittedName>
</protein>
<proteinExistence type="predicted"/>
<keyword evidence="3" id="KW-1185">Reference proteome</keyword>
<name>A0ABS8V611_DATST</name>